<gene>
    <name evidence="1" type="ORF">dnm_017760</name>
</gene>
<keyword evidence="2" id="KW-1185">Reference proteome</keyword>
<organism evidence="1 2">
    <name type="scientific">Desulfonema magnum</name>
    <dbReference type="NCBI Taxonomy" id="45655"/>
    <lineage>
        <taxon>Bacteria</taxon>
        <taxon>Pseudomonadati</taxon>
        <taxon>Thermodesulfobacteriota</taxon>
        <taxon>Desulfobacteria</taxon>
        <taxon>Desulfobacterales</taxon>
        <taxon>Desulfococcaceae</taxon>
        <taxon>Desulfonema</taxon>
    </lineage>
</organism>
<dbReference type="EMBL" id="CP061800">
    <property type="protein sequence ID" value="QTA85762.1"/>
    <property type="molecule type" value="Genomic_DNA"/>
</dbReference>
<dbReference type="AlphaFoldDB" id="A0A975BHT3"/>
<proteinExistence type="predicted"/>
<reference evidence="1" key="1">
    <citation type="journal article" date="2021" name="Microb. Physiol.">
        <title>Proteogenomic Insights into the Physiology of Marine, Sulfate-Reducing, Filamentous Desulfonema limicola and Desulfonema magnum.</title>
        <authorList>
            <person name="Schnaars V."/>
            <person name="Wohlbrand L."/>
            <person name="Scheve S."/>
            <person name="Hinrichs C."/>
            <person name="Reinhardt R."/>
            <person name="Rabus R."/>
        </authorList>
    </citation>
    <scope>NUCLEOTIDE SEQUENCE</scope>
    <source>
        <strain evidence="1">4be13</strain>
    </source>
</reference>
<protein>
    <submittedName>
        <fullName evidence="1">Uncharacterized protein</fullName>
    </submittedName>
</protein>
<sequence length="39" mass="4327">MDKKPVIPFDELKRISGCHIPGFPRKGEADCPISPGSRF</sequence>
<evidence type="ECO:0000313" key="2">
    <source>
        <dbReference type="Proteomes" id="UP000663722"/>
    </source>
</evidence>
<dbReference type="KEGG" id="dmm:dnm_017760"/>
<accession>A0A975BHT3</accession>
<evidence type="ECO:0000313" key="1">
    <source>
        <dbReference type="EMBL" id="QTA85762.1"/>
    </source>
</evidence>
<dbReference type="Proteomes" id="UP000663722">
    <property type="component" value="Chromosome"/>
</dbReference>
<name>A0A975BHT3_9BACT</name>